<dbReference type="RefSeq" id="WP_173087265.1">
    <property type="nucleotide sequence ID" value="NZ_BLTE01000035.1"/>
</dbReference>
<feature type="domain" description="Pyridoxamine 5'-phosphate oxidase N-terminal" evidence="2">
    <location>
        <begin position="7"/>
        <end position="140"/>
    </location>
</feature>
<keyword evidence="4" id="KW-1185">Reference proteome</keyword>
<accession>A0A6V8LZB6</accession>
<evidence type="ECO:0000256" key="1">
    <source>
        <dbReference type="ARBA" id="ARBA00023002"/>
    </source>
</evidence>
<dbReference type="GO" id="GO:0016627">
    <property type="term" value="F:oxidoreductase activity, acting on the CH-CH group of donors"/>
    <property type="evidence" value="ECO:0007669"/>
    <property type="project" value="TreeGrafter"/>
</dbReference>
<dbReference type="SUPFAM" id="SSF50475">
    <property type="entry name" value="FMN-binding split barrel"/>
    <property type="match status" value="1"/>
</dbReference>
<dbReference type="Gene3D" id="2.30.110.10">
    <property type="entry name" value="Electron Transport, Fmn-binding Protein, Chain A"/>
    <property type="match status" value="1"/>
</dbReference>
<protein>
    <recommendedName>
        <fullName evidence="2">Pyridoxamine 5'-phosphate oxidase N-terminal domain-containing protein</fullName>
    </recommendedName>
</protein>
<dbReference type="InterPro" id="IPR011576">
    <property type="entry name" value="Pyridox_Oxase_N"/>
</dbReference>
<dbReference type="AlphaFoldDB" id="A0A6V8LZB6"/>
<comment type="caution">
    <text evidence="3">The sequence shown here is derived from an EMBL/GenBank/DDBJ whole genome shotgun (WGS) entry which is preliminary data.</text>
</comment>
<sequence>MTREEFEAAALALLDSERTLTLATCGPEGLPWATDVWFARDGLALVFYSSPRSRHCRNLAASPACAATVHARTDSWKEIKGLQMEGEAREAQGTAAKARALAAYVRRYPFAAALLAGGGEAAARLAKVRAHVFRPRSIRLVDNARGFATRYAMRVEDGLWQGEPEAENH</sequence>
<evidence type="ECO:0000313" key="4">
    <source>
        <dbReference type="Proteomes" id="UP000494245"/>
    </source>
</evidence>
<organism evidence="3 4">
    <name type="scientific">Fundidesulfovibrio magnetotacticus</name>
    <dbReference type="NCBI Taxonomy" id="2730080"/>
    <lineage>
        <taxon>Bacteria</taxon>
        <taxon>Pseudomonadati</taxon>
        <taxon>Thermodesulfobacteriota</taxon>
        <taxon>Desulfovibrionia</taxon>
        <taxon>Desulfovibrionales</taxon>
        <taxon>Desulfovibrionaceae</taxon>
        <taxon>Fundidesulfovibrio</taxon>
    </lineage>
</organism>
<evidence type="ECO:0000259" key="2">
    <source>
        <dbReference type="Pfam" id="PF01243"/>
    </source>
</evidence>
<dbReference type="PANTHER" id="PTHR35176">
    <property type="entry name" value="HEME OXYGENASE HI_0854-RELATED"/>
    <property type="match status" value="1"/>
</dbReference>
<keyword evidence="1" id="KW-0560">Oxidoreductase</keyword>
<dbReference type="GO" id="GO:0005829">
    <property type="term" value="C:cytosol"/>
    <property type="evidence" value="ECO:0007669"/>
    <property type="project" value="TreeGrafter"/>
</dbReference>
<dbReference type="InterPro" id="IPR012349">
    <property type="entry name" value="Split_barrel_FMN-bd"/>
</dbReference>
<gene>
    <name evidence="3" type="ORF">NNJEOMEG_04005</name>
</gene>
<reference evidence="3 4" key="2">
    <citation type="submission" date="2020-05" db="EMBL/GenBank/DDBJ databases">
        <title>Draft genome sequence of Desulfovibrio sp. strainFSS-1.</title>
        <authorList>
            <person name="Shimoshige H."/>
            <person name="Kobayashi H."/>
            <person name="Maekawa T."/>
        </authorList>
    </citation>
    <scope>NUCLEOTIDE SEQUENCE [LARGE SCALE GENOMIC DNA]</scope>
    <source>
        <strain evidence="3 4">SIID29052-01</strain>
    </source>
</reference>
<dbReference type="Pfam" id="PF01243">
    <property type="entry name" value="PNPOx_N"/>
    <property type="match status" value="1"/>
</dbReference>
<dbReference type="PANTHER" id="PTHR35176:SF6">
    <property type="entry name" value="HEME OXYGENASE HI_0854-RELATED"/>
    <property type="match status" value="1"/>
</dbReference>
<dbReference type="GO" id="GO:0070967">
    <property type="term" value="F:coenzyme F420 binding"/>
    <property type="evidence" value="ECO:0007669"/>
    <property type="project" value="TreeGrafter"/>
</dbReference>
<dbReference type="Proteomes" id="UP000494245">
    <property type="component" value="Unassembled WGS sequence"/>
</dbReference>
<dbReference type="EMBL" id="BLTE01000035">
    <property type="protein sequence ID" value="GFK96130.1"/>
    <property type="molecule type" value="Genomic_DNA"/>
</dbReference>
<evidence type="ECO:0000313" key="3">
    <source>
        <dbReference type="EMBL" id="GFK96130.1"/>
    </source>
</evidence>
<name>A0A6V8LZB6_9BACT</name>
<reference evidence="3 4" key="1">
    <citation type="submission" date="2020-04" db="EMBL/GenBank/DDBJ databases">
        <authorList>
            <consortium name="Desulfovibrio sp. FSS-1 genome sequencing consortium"/>
            <person name="Shimoshige H."/>
            <person name="Kobayashi H."/>
            <person name="Maekawa T."/>
        </authorList>
    </citation>
    <scope>NUCLEOTIDE SEQUENCE [LARGE SCALE GENOMIC DNA]</scope>
    <source>
        <strain evidence="3 4">SIID29052-01</strain>
    </source>
</reference>
<proteinExistence type="predicted"/>
<dbReference type="InterPro" id="IPR052019">
    <property type="entry name" value="F420H2_bilvrd_red/Heme_oxyg"/>
</dbReference>